<keyword evidence="8" id="KW-1185">Reference proteome</keyword>
<evidence type="ECO:0000259" key="6">
    <source>
        <dbReference type="PROSITE" id="PS51900"/>
    </source>
</evidence>
<dbReference type="CDD" id="cd00798">
    <property type="entry name" value="INT_XerDC_C"/>
    <property type="match status" value="1"/>
</dbReference>
<keyword evidence="2 4" id="KW-0238">DNA-binding</keyword>
<dbReference type="Pfam" id="PF00589">
    <property type="entry name" value="Phage_integrase"/>
    <property type="match status" value="1"/>
</dbReference>
<sequence>MTLRHWLHTYLSELESERRVQGNTLQSYKSDLNDFLASLEASEVTKPSDLRTFHIQTYLNNLRTEGRSVATINRRIVSIRAFCNDLAIRRALDYNPAMQLESAKVERKPPQAIAMEEMVKLLELPDSRTDPGLRDRAMLELLYASGLRVSEMIALDIGHIRLDMGFLLCLGSRGKERMVPIGSHCTEWITRYLEQARPRLVHPDKPVNAIFVNNTGGRLTRQGFWKIMKKYAAMLGIDISPHTLRQSFAVHLLDNGADLRAVQEMLGHAAPATTQAYQMPVKLKLKEVYERNHPRAKT</sequence>
<evidence type="ECO:0000313" key="8">
    <source>
        <dbReference type="Proteomes" id="UP001596108"/>
    </source>
</evidence>
<dbReference type="InterPro" id="IPR011010">
    <property type="entry name" value="DNA_brk_join_enz"/>
</dbReference>
<gene>
    <name evidence="7" type="ORF">ACFPQ4_19860</name>
</gene>
<protein>
    <submittedName>
        <fullName evidence="7">Tyrosine recombinase</fullName>
    </submittedName>
</protein>
<dbReference type="RefSeq" id="WP_378113643.1">
    <property type="nucleotide sequence ID" value="NZ_JBHSNC010000056.1"/>
</dbReference>
<evidence type="ECO:0000256" key="2">
    <source>
        <dbReference type="ARBA" id="ARBA00023125"/>
    </source>
</evidence>
<keyword evidence="3" id="KW-0233">DNA recombination</keyword>
<dbReference type="InterPro" id="IPR044068">
    <property type="entry name" value="CB"/>
</dbReference>
<feature type="domain" description="Tyr recombinase" evidence="5">
    <location>
        <begin position="108"/>
        <end position="290"/>
    </location>
</feature>
<evidence type="ECO:0000259" key="5">
    <source>
        <dbReference type="PROSITE" id="PS51898"/>
    </source>
</evidence>
<name>A0ABW0R734_9BACL</name>
<dbReference type="InterPro" id="IPR050090">
    <property type="entry name" value="Tyrosine_recombinase_XerCD"/>
</dbReference>
<evidence type="ECO:0000256" key="1">
    <source>
        <dbReference type="ARBA" id="ARBA00022908"/>
    </source>
</evidence>
<dbReference type="SUPFAM" id="SSF56349">
    <property type="entry name" value="DNA breaking-rejoining enzymes"/>
    <property type="match status" value="1"/>
</dbReference>
<feature type="domain" description="Core-binding (CB)" evidence="6">
    <location>
        <begin position="1"/>
        <end position="87"/>
    </location>
</feature>
<dbReference type="InterPro" id="IPR010998">
    <property type="entry name" value="Integrase_recombinase_N"/>
</dbReference>
<keyword evidence="1" id="KW-0229">DNA integration</keyword>
<dbReference type="PROSITE" id="PS51900">
    <property type="entry name" value="CB"/>
    <property type="match status" value="1"/>
</dbReference>
<evidence type="ECO:0000313" key="7">
    <source>
        <dbReference type="EMBL" id="MFC5531677.1"/>
    </source>
</evidence>
<reference evidence="8" key="1">
    <citation type="journal article" date="2019" name="Int. J. Syst. Evol. Microbiol.">
        <title>The Global Catalogue of Microorganisms (GCM) 10K type strain sequencing project: providing services to taxonomists for standard genome sequencing and annotation.</title>
        <authorList>
            <consortium name="The Broad Institute Genomics Platform"/>
            <consortium name="The Broad Institute Genome Sequencing Center for Infectious Disease"/>
            <person name="Wu L."/>
            <person name="Ma J."/>
        </authorList>
    </citation>
    <scope>NUCLEOTIDE SEQUENCE [LARGE SCALE GENOMIC DNA]</scope>
    <source>
        <strain evidence="8">CGMCC 1.18578</strain>
    </source>
</reference>
<organism evidence="7 8">
    <name type="scientific">Cohnella yongneupensis</name>
    <dbReference type="NCBI Taxonomy" id="425006"/>
    <lineage>
        <taxon>Bacteria</taxon>
        <taxon>Bacillati</taxon>
        <taxon>Bacillota</taxon>
        <taxon>Bacilli</taxon>
        <taxon>Bacillales</taxon>
        <taxon>Paenibacillaceae</taxon>
        <taxon>Cohnella</taxon>
    </lineage>
</organism>
<dbReference type="InterPro" id="IPR004107">
    <property type="entry name" value="Integrase_SAM-like_N"/>
</dbReference>
<dbReference type="InterPro" id="IPR013762">
    <property type="entry name" value="Integrase-like_cat_sf"/>
</dbReference>
<dbReference type="InterPro" id="IPR002104">
    <property type="entry name" value="Integrase_catalytic"/>
</dbReference>
<evidence type="ECO:0000256" key="3">
    <source>
        <dbReference type="ARBA" id="ARBA00023172"/>
    </source>
</evidence>
<comment type="caution">
    <text evidence="7">The sequence shown here is derived from an EMBL/GenBank/DDBJ whole genome shotgun (WGS) entry which is preliminary data.</text>
</comment>
<dbReference type="Pfam" id="PF02899">
    <property type="entry name" value="Phage_int_SAM_1"/>
    <property type="match status" value="1"/>
</dbReference>
<dbReference type="Gene3D" id="1.10.150.130">
    <property type="match status" value="1"/>
</dbReference>
<accession>A0ABW0R734</accession>
<dbReference type="EMBL" id="JBHSNC010000056">
    <property type="protein sequence ID" value="MFC5531677.1"/>
    <property type="molecule type" value="Genomic_DNA"/>
</dbReference>
<dbReference type="PANTHER" id="PTHR30349">
    <property type="entry name" value="PHAGE INTEGRASE-RELATED"/>
    <property type="match status" value="1"/>
</dbReference>
<dbReference type="Gene3D" id="1.10.443.10">
    <property type="entry name" value="Intergrase catalytic core"/>
    <property type="match status" value="1"/>
</dbReference>
<dbReference type="NCBIfam" id="NF001399">
    <property type="entry name" value="PRK00283.1"/>
    <property type="match status" value="1"/>
</dbReference>
<proteinExistence type="predicted"/>
<evidence type="ECO:0000256" key="4">
    <source>
        <dbReference type="PROSITE-ProRule" id="PRU01248"/>
    </source>
</evidence>
<dbReference type="PROSITE" id="PS51898">
    <property type="entry name" value="TYR_RECOMBINASE"/>
    <property type="match status" value="1"/>
</dbReference>
<dbReference type="PANTHER" id="PTHR30349:SF81">
    <property type="entry name" value="TYROSINE RECOMBINASE XERC"/>
    <property type="match status" value="1"/>
</dbReference>
<dbReference type="Proteomes" id="UP001596108">
    <property type="component" value="Unassembled WGS sequence"/>
</dbReference>